<evidence type="ECO:0000313" key="2">
    <source>
        <dbReference type="EMBL" id="MBB5038246.1"/>
    </source>
</evidence>
<dbReference type="RefSeq" id="WP_184208866.1">
    <property type="nucleotide sequence ID" value="NZ_JACHIF010000004.1"/>
</dbReference>
<accession>A0A7W7YL56</accession>
<evidence type="ECO:0000256" key="1">
    <source>
        <dbReference type="SAM" id="MobiDB-lite"/>
    </source>
</evidence>
<dbReference type="Proteomes" id="UP000534294">
    <property type="component" value="Unassembled WGS sequence"/>
</dbReference>
<feature type="compositionally biased region" description="Polar residues" evidence="1">
    <location>
        <begin position="178"/>
        <end position="188"/>
    </location>
</feature>
<feature type="region of interest" description="Disordered" evidence="1">
    <location>
        <begin position="169"/>
        <end position="188"/>
    </location>
</feature>
<name>A0A7W7YL56_9BACT</name>
<gene>
    <name evidence="2" type="ORF">HNQ64_002504</name>
</gene>
<organism evidence="2 3">
    <name type="scientific">Prosthecobacter dejongeii</name>
    <dbReference type="NCBI Taxonomy" id="48465"/>
    <lineage>
        <taxon>Bacteria</taxon>
        <taxon>Pseudomonadati</taxon>
        <taxon>Verrucomicrobiota</taxon>
        <taxon>Verrucomicrobiia</taxon>
        <taxon>Verrucomicrobiales</taxon>
        <taxon>Verrucomicrobiaceae</taxon>
        <taxon>Prosthecobacter</taxon>
    </lineage>
</organism>
<sequence>MEYTSYADWQRAVDQKIAEVWALNGGGLAFDPVNPEMGISHVMHDDDSLEVEIREARVRTFQELMDFIWAGGPNPVAALKRLFVITRCGSPQHLAFMSQTDVAVLLNETRAATQSREEKHWEKYLEELGFFGTRTRLKKNDGARETYKELRKGNVSRLGGKAALKKFSVLRQKHGTPKKTTTQKAKRK</sequence>
<dbReference type="AlphaFoldDB" id="A0A7W7YL56"/>
<comment type="caution">
    <text evidence="2">The sequence shown here is derived from an EMBL/GenBank/DDBJ whole genome shotgun (WGS) entry which is preliminary data.</text>
</comment>
<reference evidence="2 3" key="1">
    <citation type="submission" date="2020-08" db="EMBL/GenBank/DDBJ databases">
        <title>Genomic Encyclopedia of Type Strains, Phase IV (KMG-IV): sequencing the most valuable type-strain genomes for metagenomic binning, comparative biology and taxonomic classification.</title>
        <authorList>
            <person name="Goeker M."/>
        </authorList>
    </citation>
    <scope>NUCLEOTIDE SEQUENCE [LARGE SCALE GENOMIC DNA]</scope>
    <source>
        <strain evidence="2 3">DSM 12251</strain>
    </source>
</reference>
<keyword evidence="3" id="KW-1185">Reference proteome</keyword>
<dbReference type="EMBL" id="JACHIF010000004">
    <property type="protein sequence ID" value="MBB5038246.1"/>
    <property type="molecule type" value="Genomic_DNA"/>
</dbReference>
<evidence type="ECO:0000313" key="3">
    <source>
        <dbReference type="Proteomes" id="UP000534294"/>
    </source>
</evidence>
<proteinExistence type="predicted"/>
<protein>
    <submittedName>
        <fullName evidence="2">Uncharacterized protein</fullName>
    </submittedName>
</protein>